<accession>A0A9D1EXD2</accession>
<sequence length="124" mass="14322">MQLSINNINYQNTQNFTAKFKDSEELSRLTRNEVVHGRYDAYKKALEKLEEVHQGDILDIYQMSDGKTYKIQNQNSGSQGTIDYTGNMVNTVEELARPTSQIHKEVFDCDASSETDKIRKEFYA</sequence>
<proteinExistence type="predicted"/>
<name>A0A9D1EXD2_9BACT</name>
<evidence type="ECO:0000313" key="2">
    <source>
        <dbReference type="Proteomes" id="UP000823928"/>
    </source>
</evidence>
<reference evidence="1" key="2">
    <citation type="journal article" date="2021" name="PeerJ">
        <title>Extensive microbial diversity within the chicken gut microbiome revealed by metagenomics and culture.</title>
        <authorList>
            <person name="Gilroy R."/>
            <person name="Ravi A."/>
            <person name="Getino M."/>
            <person name="Pursley I."/>
            <person name="Horton D.L."/>
            <person name="Alikhan N.F."/>
            <person name="Baker D."/>
            <person name="Gharbi K."/>
            <person name="Hall N."/>
            <person name="Watson M."/>
            <person name="Adriaenssens E.M."/>
            <person name="Foster-Nyarko E."/>
            <person name="Jarju S."/>
            <person name="Secka A."/>
            <person name="Antonio M."/>
            <person name="Oren A."/>
            <person name="Chaudhuri R.R."/>
            <person name="La Ragione R."/>
            <person name="Hildebrand F."/>
            <person name="Pallen M.J."/>
        </authorList>
    </citation>
    <scope>NUCLEOTIDE SEQUENCE</scope>
    <source>
        <strain evidence="1">6276</strain>
    </source>
</reference>
<dbReference type="Proteomes" id="UP000823928">
    <property type="component" value="Unassembled WGS sequence"/>
</dbReference>
<dbReference type="AlphaFoldDB" id="A0A9D1EXD2"/>
<organism evidence="1 2">
    <name type="scientific">Candidatus Scatousia excrementigallinarum</name>
    <dbReference type="NCBI Taxonomy" id="2840935"/>
    <lineage>
        <taxon>Bacteria</taxon>
        <taxon>Candidatus Scatousia</taxon>
    </lineage>
</organism>
<reference evidence="1" key="1">
    <citation type="submission" date="2020-10" db="EMBL/GenBank/DDBJ databases">
        <authorList>
            <person name="Gilroy R."/>
        </authorList>
    </citation>
    <scope>NUCLEOTIDE SEQUENCE</scope>
    <source>
        <strain evidence="1">6276</strain>
    </source>
</reference>
<gene>
    <name evidence="1" type="ORF">IAC10_01350</name>
</gene>
<evidence type="ECO:0000313" key="1">
    <source>
        <dbReference type="EMBL" id="HIS35265.1"/>
    </source>
</evidence>
<comment type="caution">
    <text evidence="1">The sequence shown here is derived from an EMBL/GenBank/DDBJ whole genome shotgun (WGS) entry which is preliminary data.</text>
</comment>
<dbReference type="EMBL" id="DVIU01000028">
    <property type="protein sequence ID" value="HIS35265.1"/>
    <property type="molecule type" value="Genomic_DNA"/>
</dbReference>
<protein>
    <submittedName>
        <fullName evidence="1">Uncharacterized protein</fullName>
    </submittedName>
</protein>